<organism evidence="7 8">
    <name type="scientific">Leptotrombidium deliense</name>
    <dbReference type="NCBI Taxonomy" id="299467"/>
    <lineage>
        <taxon>Eukaryota</taxon>
        <taxon>Metazoa</taxon>
        <taxon>Ecdysozoa</taxon>
        <taxon>Arthropoda</taxon>
        <taxon>Chelicerata</taxon>
        <taxon>Arachnida</taxon>
        <taxon>Acari</taxon>
        <taxon>Acariformes</taxon>
        <taxon>Trombidiformes</taxon>
        <taxon>Prostigmata</taxon>
        <taxon>Anystina</taxon>
        <taxon>Parasitengona</taxon>
        <taxon>Trombiculoidea</taxon>
        <taxon>Trombiculidae</taxon>
        <taxon>Leptotrombidium</taxon>
    </lineage>
</organism>
<reference evidence="7 8" key="1">
    <citation type="journal article" date="2018" name="Gigascience">
        <title>Genomes of trombidid mites reveal novel predicted allergens and laterally-transferred genes associated with secondary metabolism.</title>
        <authorList>
            <person name="Dong X."/>
            <person name="Chaisiri K."/>
            <person name="Xia D."/>
            <person name="Armstrong S.D."/>
            <person name="Fang Y."/>
            <person name="Donnelly M.J."/>
            <person name="Kadowaki T."/>
            <person name="McGarry J.W."/>
            <person name="Darby A.C."/>
            <person name="Makepeace B.L."/>
        </authorList>
    </citation>
    <scope>NUCLEOTIDE SEQUENCE [LARGE SCALE GENOMIC DNA]</scope>
    <source>
        <strain evidence="7">UoL-UT</strain>
    </source>
</reference>
<dbReference type="VEuPathDB" id="VectorBase:LDEU007684"/>
<name>A0A443SAC2_9ACAR</name>
<dbReference type="Proteomes" id="UP000288716">
    <property type="component" value="Unassembled WGS sequence"/>
</dbReference>
<keyword evidence="4 6" id="KW-1133">Transmembrane helix</keyword>
<dbReference type="PANTHER" id="PTHR31733">
    <property type="entry name" value="RIBONUCLEASE KAPPA"/>
    <property type="match status" value="1"/>
</dbReference>
<evidence type="ECO:0000256" key="4">
    <source>
        <dbReference type="ARBA" id="ARBA00022989"/>
    </source>
</evidence>
<evidence type="ECO:0000256" key="5">
    <source>
        <dbReference type="ARBA" id="ARBA00023136"/>
    </source>
</evidence>
<dbReference type="STRING" id="299467.A0A443SAC2"/>
<sequence length="107" mass="12072">VWPHSSFRTVFVSTMPICGPKCSICCSLISIWGVIMLSILGGLLYIKSLAFVDDMEGGLEKENDTLHALDQRYEQSAYGCWFATGLYVLTFLFSLQQYYANKKIQSI</sequence>
<dbReference type="GO" id="GO:0004521">
    <property type="term" value="F:RNA endonuclease activity"/>
    <property type="evidence" value="ECO:0007669"/>
    <property type="project" value="InterPro"/>
</dbReference>
<feature type="transmembrane region" description="Helical" evidence="6">
    <location>
        <begin position="24"/>
        <end position="46"/>
    </location>
</feature>
<proteinExistence type="inferred from homology"/>
<protein>
    <submittedName>
        <fullName evidence="7">Ribonuclease kappa-B-like protein</fullName>
    </submittedName>
</protein>
<dbReference type="AlphaFoldDB" id="A0A443SAC2"/>
<accession>A0A443SAC2</accession>
<evidence type="ECO:0000256" key="2">
    <source>
        <dbReference type="ARBA" id="ARBA00008458"/>
    </source>
</evidence>
<dbReference type="InterPro" id="IPR026770">
    <property type="entry name" value="RNase_K"/>
</dbReference>
<feature type="transmembrane region" description="Helical" evidence="6">
    <location>
        <begin position="76"/>
        <end position="95"/>
    </location>
</feature>
<feature type="non-terminal residue" evidence="7">
    <location>
        <position position="1"/>
    </location>
</feature>
<dbReference type="InterPro" id="IPR056552">
    <property type="entry name" value="Ribonucl_Kappa"/>
</dbReference>
<evidence type="ECO:0000313" key="7">
    <source>
        <dbReference type="EMBL" id="RWS24355.1"/>
    </source>
</evidence>
<evidence type="ECO:0000256" key="1">
    <source>
        <dbReference type="ARBA" id="ARBA00004141"/>
    </source>
</evidence>
<keyword evidence="5 6" id="KW-0472">Membrane</keyword>
<comment type="subcellular location">
    <subcellularLocation>
        <location evidence="1">Membrane</location>
        <topology evidence="1">Multi-pass membrane protein</topology>
    </subcellularLocation>
</comment>
<keyword evidence="8" id="KW-1185">Reference proteome</keyword>
<evidence type="ECO:0000313" key="8">
    <source>
        <dbReference type="Proteomes" id="UP000288716"/>
    </source>
</evidence>
<comment type="caution">
    <text evidence="7">The sequence shown here is derived from an EMBL/GenBank/DDBJ whole genome shotgun (WGS) entry which is preliminary data.</text>
</comment>
<evidence type="ECO:0000256" key="6">
    <source>
        <dbReference type="SAM" id="Phobius"/>
    </source>
</evidence>
<dbReference type="EMBL" id="NCKV01004983">
    <property type="protein sequence ID" value="RWS24355.1"/>
    <property type="molecule type" value="Genomic_DNA"/>
</dbReference>
<gene>
    <name evidence="7" type="ORF">B4U80_09323</name>
</gene>
<keyword evidence="3 6" id="KW-0812">Transmembrane</keyword>
<dbReference type="OrthoDB" id="67317at2759"/>
<dbReference type="GO" id="GO:0016020">
    <property type="term" value="C:membrane"/>
    <property type="evidence" value="ECO:0007669"/>
    <property type="project" value="UniProtKB-SubCell"/>
</dbReference>
<dbReference type="Pfam" id="PF23489">
    <property type="entry name" value="V-ATPase_su_f"/>
    <property type="match status" value="1"/>
</dbReference>
<comment type="similarity">
    <text evidence="2">Belongs to the RNase K family.</text>
</comment>
<evidence type="ECO:0000256" key="3">
    <source>
        <dbReference type="ARBA" id="ARBA00022692"/>
    </source>
</evidence>